<evidence type="ECO:0000256" key="2">
    <source>
        <dbReference type="ARBA" id="ARBA00023002"/>
    </source>
</evidence>
<dbReference type="CDD" id="cd02062">
    <property type="entry name" value="Nitro_FMN_reductase"/>
    <property type="match status" value="1"/>
</dbReference>
<dbReference type="PANTHER" id="PTHR43673">
    <property type="entry name" value="NAD(P)H NITROREDUCTASE YDGI-RELATED"/>
    <property type="match status" value="1"/>
</dbReference>
<keyword evidence="5" id="KW-1185">Reference proteome</keyword>
<dbReference type="PANTHER" id="PTHR43673:SF10">
    <property type="entry name" value="NADH DEHYDROGENASE_NAD(P)H NITROREDUCTASE XCC3605-RELATED"/>
    <property type="match status" value="1"/>
</dbReference>
<dbReference type="InterPro" id="IPR023312">
    <property type="entry name" value="Put_nitroreductase_C_bac"/>
</dbReference>
<dbReference type="AlphaFoldDB" id="A0A6I6JQL4"/>
<accession>A0A6I6JQL4</accession>
<keyword evidence="2" id="KW-0560">Oxidoreductase</keyword>
<dbReference type="InterPro" id="IPR000415">
    <property type="entry name" value="Nitroreductase-like"/>
</dbReference>
<evidence type="ECO:0000256" key="1">
    <source>
        <dbReference type="ARBA" id="ARBA00007118"/>
    </source>
</evidence>
<feature type="domain" description="Nitroreductase" evidence="3">
    <location>
        <begin position="10"/>
        <end position="150"/>
    </location>
</feature>
<dbReference type="Gene3D" id="3.40.109.10">
    <property type="entry name" value="NADH Oxidase"/>
    <property type="match status" value="1"/>
</dbReference>
<dbReference type="Gene3D" id="2.20.180.10">
    <property type="entry name" value="putative fmn-dependent nitroreductase like domains"/>
    <property type="match status" value="1"/>
</dbReference>
<dbReference type="RefSeq" id="WP_158868394.1">
    <property type="nucleotide sequence ID" value="NZ_CP046401.1"/>
</dbReference>
<evidence type="ECO:0000259" key="3">
    <source>
        <dbReference type="Pfam" id="PF00881"/>
    </source>
</evidence>
<reference evidence="4 5" key="1">
    <citation type="submission" date="2019-11" db="EMBL/GenBank/DDBJ databases">
        <authorList>
            <person name="Zheng R.K."/>
            <person name="Sun C.M."/>
        </authorList>
    </citation>
    <scope>NUCLEOTIDE SEQUENCE [LARGE SCALE GENOMIC DNA]</scope>
    <source>
        <strain evidence="4 5">WC007</strain>
    </source>
</reference>
<dbReference type="GO" id="GO:0016491">
    <property type="term" value="F:oxidoreductase activity"/>
    <property type="evidence" value="ECO:0007669"/>
    <property type="project" value="UniProtKB-KW"/>
</dbReference>
<dbReference type="InterPro" id="IPR029479">
    <property type="entry name" value="Nitroreductase"/>
</dbReference>
<sequence length="190" mass="21803">MLRDLIIKNRSYRRFDSSFKIPEENLKNWIELARFSASGRNMQPLKYLISTNEKTNEQIFPNLGWAGYLSNWKGPAKNERPVAYIIVLNDKSLATNYFCDDGLAMQNILLGAVEDGFGGCIIGSVNKGRVAKLLELPEHLEILWIIALGKPAEEIVLEEMQENDIKYWRDENGAHHVPKRPAKEIIYKKL</sequence>
<dbReference type="KEGG" id="mcos:GM418_16875"/>
<dbReference type="Pfam" id="PF00881">
    <property type="entry name" value="Nitroreductase"/>
    <property type="match status" value="1"/>
</dbReference>
<comment type="similarity">
    <text evidence="1">Belongs to the nitroreductase family.</text>
</comment>
<evidence type="ECO:0000313" key="5">
    <source>
        <dbReference type="Proteomes" id="UP000428260"/>
    </source>
</evidence>
<dbReference type="SUPFAM" id="SSF55469">
    <property type="entry name" value="FMN-dependent nitroreductase-like"/>
    <property type="match status" value="1"/>
</dbReference>
<dbReference type="EMBL" id="CP046401">
    <property type="protein sequence ID" value="QGY45285.1"/>
    <property type="molecule type" value="Genomic_DNA"/>
</dbReference>
<protein>
    <submittedName>
        <fullName evidence="4">Nitroreductase</fullName>
    </submittedName>
</protein>
<proteinExistence type="inferred from homology"/>
<evidence type="ECO:0000313" key="4">
    <source>
        <dbReference type="EMBL" id="QGY45285.1"/>
    </source>
</evidence>
<organism evidence="4 5">
    <name type="scientific">Maribellus comscasis</name>
    <dbReference type="NCBI Taxonomy" id="2681766"/>
    <lineage>
        <taxon>Bacteria</taxon>
        <taxon>Pseudomonadati</taxon>
        <taxon>Bacteroidota</taxon>
        <taxon>Bacteroidia</taxon>
        <taxon>Marinilabiliales</taxon>
        <taxon>Prolixibacteraceae</taxon>
        <taxon>Maribellus</taxon>
    </lineage>
</organism>
<gene>
    <name evidence="4" type="ORF">GM418_16875</name>
</gene>
<dbReference type="Proteomes" id="UP000428260">
    <property type="component" value="Chromosome"/>
</dbReference>
<name>A0A6I6JQL4_9BACT</name>